<proteinExistence type="inferred from homology"/>
<keyword evidence="2" id="KW-1277">Toxin-antitoxin system</keyword>
<dbReference type="PIRSF" id="PIRSF029218">
    <property type="entry name" value="ParE"/>
    <property type="match status" value="1"/>
</dbReference>
<reference evidence="4 5" key="1">
    <citation type="submission" date="2011-09" db="EMBL/GenBank/DDBJ databases">
        <title>The draft genome of Fischerella sp. JSC-11.</title>
        <authorList>
            <consortium name="US DOE Joint Genome Institute (JGI-PGF)"/>
            <person name="Lucas S."/>
            <person name="Han J."/>
            <person name="Lapidus A."/>
            <person name="Cheng J.-F."/>
            <person name="Goodwin L."/>
            <person name="Pitluck S."/>
            <person name="Peters L."/>
            <person name="Land M.L."/>
            <person name="Hauser L."/>
            <person name="Sarkisova S."/>
            <person name="Bryant D.A."/>
            <person name="Brown I."/>
            <person name="Woyke T.J."/>
        </authorList>
    </citation>
    <scope>NUCLEOTIDE SEQUENCE [LARGE SCALE GENOMIC DNA]</scope>
    <source>
        <strain evidence="4 5">JSC-11</strain>
    </source>
</reference>
<protein>
    <recommendedName>
        <fullName evidence="3">Toxin</fullName>
    </recommendedName>
</protein>
<evidence type="ECO:0000313" key="4">
    <source>
        <dbReference type="EMBL" id="EHC10119.1"/>
    </source>
</evidence>
<evidence type="ECO:0000313" key="5">
    <source>
        <dbReference type="Proteomes" id="UP000004344"/>
    </source>
</evidence>
<dbReference type="PATRIC" id="fig|741277.3.peg.3090"/>
<dbReference type="AlphaFoldDB" id="G6FXQ7"/>
<dbReference type="Pfam" id="PF05016">
    <property type="entry name" value="ParE_toxin"/>
    <property type="match status" value="1"/>
</dbReference>
<dbReference type="InterPro" id="IPR007712">
    <property type="entry name" value="RelE/ParE_toxin"/>
</dbReference>
<sequence>MNRYRLSQQAEQDLEDIWIYLAQQDELAADKQIAQLLDRLPMLAQFPDMGRKRDDLLQRLRSFPVKPYIVFYTKITDGIEIVRVLHQSRDIENYFS</sequence>
<dbReference type="InterPro" id="IPR028344">
    <property type="entry name" value="ParE1/4"/>
</dbReference>
<dbReference type="Proteomes" id="UP000004344">
    <property type="component" value="Unassembled WGS sequence"/>
</dbReference>
<comment type="caution">
    <text evidence="4">The sequence shown here is derived from an EMBL/GenBank/DDBJ whole genome shotgun (WGS) entry which is preliminary data.</text>
</comment>
<dbReference type="Gene3D" id="3.30.2310.20">
    <property type="entry name" value="RelE-like"/>
    <property type="match status" value="1"/>
</dbReference>
<accession>G6FXQ7</accession>
<comment type="similarity">
    <text evidence="1 3">Belongs to the RelE toxin family.</text>
</comment>
<dbReference type="PANTHER" id="PTHR33755">
    <property type="entry name" value="TOXIN PARE1-RELATED"/>
    <property type="match status" value="1"/>
</dbReference>
<dbReference type="PANTHER" id="PTHR33755:SF6">
    <property type="entry name" value="PLASMID STABILIZATION SYSTEM PROTEIN"/>
    <property type="match status" value="1"/>
</dbReference>
<organism evidence="4 5">
    <name type="scientific">Fischerella thermalis JSC-11</name>
    <dbReference type="NCBI Taxonomy" id="741277"/>
    <lineage>
        <taxon>Bacteria</taxon>
        <taxon>Bacillati</taxon>
        <taxon>Cyanobacteriota</taxon>
        <taxon>Cyanophyceae</taxon>
        <taxon>Nostocales</taxon>
        <taxon>Hapalosiphonaceae</taxon>
        <taxon>Fischerella</taxon>
    </lineage>
</organism>
<dbReference type="EMBL" id="AGIZ01000012">
    <property type="protein sequence ID" value="EHC10119.1"/>
    <property type="molecule type" value="Genomic_DNA"/>
</dbReference>
<dbReference type="InterPro" id="IPR051803">
    <property type="entry name" value="TA_system_RelE-like_toxin"/>
</dbReference>
<evidence type="ECO:0000256" key="3">
    <source>
        <dbReference type="PIRNR" id="PIRNR029218"/>
    </source>
</evidence>
<gene>
    <name evidence="4" type="ORF">FJSC11DRAFT_3656</name>
</gene>
<name>G6FXQ7_9CYAN</name>
<evidence type="ECO:0000256" key="2">
    <source>
        <dbReference type="ARBA" id="ARBA00022649"/>
    </source>
</evidence>
<dbReference type="RefSeq" id="WP_009458862.1">
    <property type="nucleotide sequence ID" value="NZ_AGIZ01000012.1"/>
</dbReference>
<evidence type="ECO:0000256" key="1">
    <source>
        <dbReference type="ARBA" id="ARBA00006226"/>
    </source>
</evidence>
<dbReference type="InterPro" id="IPR035093">
    <property type="entry name" value="RelE/ParE_toxin_dom_sf"/>
</dbReference>
<keyword evidence="5" id="KW-1185">Reference proteome</keyword>